<feature type="region of interest" description="Disordered" evidence="1">
    <location>
        <begin position="138"/>
        <end position="162"/>
    </location>
</feature>
<protein>
    <recommendedName>
        <fullName evidence="4">Zn(2)-C6 fungal-type domain-containing protein</fullName>
    </recommendedName>
</protein>
<reference evidence="2 3" key="1">
    <citation type="submission" date="2016-03" db="EMBL/GenBank/DDBJ databases">
        <authorList>
            <person name="Ploux O."/>
        </authorList>
    </citation>
    <scope>NUCLEOTIDE SEQUENCE [LARGE SCALE GENOMIC DNA]</scope>
    <source>
        <strain evidence="2 3">UAMH 11012</strain>
    </source>
</reference>
<proteinExistence type="predicted"/>
<dbReference type="Proteomes" id="UP000184330">
    <property type="component" value="Unassembled WGS sequence"/>
</dbReference>
<accession>A0A1L7X4Q8</accession>
<evidence type="ECO:0008006" key="4">
    <source>
        <dbReference type="Google" id="ProtNLM"/>
    </source>
</evidence>
<feature type="compositionally biased region" description="Basic and acidic residues" evidence="1">
    <location>
        <begin position="145"/>
        <end position="162"/>
    </location>
</feature>
<dbReference type="AlphaFoldDB" id="A0A1L7X4Q8"/>
<name>A0A1L7X4Q8_9HELO</name>
<evidence type="ECO:0000256" key="1">
    <source>
        <dbReference type="SAM" id="MobiDB-lite"/>
    </source>
</evidence>
<dbReference type="EMBL" id="FJOG01000015">
    <property type="protein sequence ID" value="CZR59992.1"/>
    <property type="molecule type" value="Genomic_DNA"/>
</dbReference>
<evidence type="ECO:0000313" key="2">
    <source>
        <dbReference type="EMBL" id="CZR59992.1"/>
    </source>
</evidence>
<keyword evidence="3" id="KW-1185">Reference proteome</keyword>
<organism evidence="2 3">
    <name type="scientific">Phialocephala subalpina</name>
    <dbReference type="NCBI Taxonomy" id="576137"/>
    <lineage>
        <taxon>Eukaryota</taxon>
        <taxon>Fungi</taxon>
        <taxon>Dikarya</taxon>
        <taxon>Ascomycota</taxon>
        <taxon>Pezizomycotina</taxon>
        <taxon>Leotiomycetes</taxon>
        <taxon>Helotiales</taxon>
        <taxon>Mollisiaceae</taxon>
        <taxon>Phialocephala</taxon>
        <taxon>Phialocephala fortinii species complex</taxon>
    </lineage>
</organism>
<evidence type="ECO:0000313" key="3">
    <source>
        <dbReference type="Proteomes" id="UP000184330"/>
    </source>
</evidence>
<sequence>MIDLNHVIEQAAHSYLAQNLSVPIPAEKLTFEEGRDKRRSLHEQQFIDPKFLQRGQDPKEPEEDFLSYENNINSQYPIEPLNELVEQQFIVPNVLQGAQNAKCTFCASFGRRRNGEHPCSQCKLAGSQCAYPDINTSSFSTTNNHQDHDNDTRGRSREFLVM</sequence>
<gene>
    <name evidence="2" type="ORF">PAC_09887</name>
</gene>